<gene>
    <name evidence="4" type="ORF">SAMN02745138_00936</name>
</gene>
<evidence type="ECO:0000259" key="3">
    <source>
        <dbReference type="Pfam" id="PF02769"/>
    </source>
</evidence>
<dbReference type="Pfam" id="PF02769">
    <property type="entry name" value="AIRS_C"/>
    <property type="match status" value="1"/>
</dbReference>
<dbReference type="InterPro" id="IPR010918">
    <property type="entry name" value="PurM-like_C_dom"/>
</dbReference>
<sequence>MFEIGKIPPQILERIVLDPVTHSKVHRDDIVVRPKTGEDCSAMDPKEELCVFSTDPITGATKDTGYLAVHINCNDVFSAGAEPVGILMTVLLPPQSDEAMLEELMHGTLKAAAELGIEVLGGHTEVTDAVTKPVISATVIGKTRNRKMVCTGGAEVGQDVIMTKWAGLEGTAIIAHEHEDVLAQRIDKELLEEAKDMKGYLSVGTESRIAMEHGATAMHDATEGGILGAVWELAECSGKGVQVLADNIPIKEVTKAVCKEAGIEPLLLISSGTMIISAFDGVELVKKLEEAGIEAAVIGRITESGKTILEQGKERVLEQPKSDALYQVKL</sequence>
<evidence type="ECO:0000256" key="1">
    <source>
        <dbReference type="ARBA" id="ARBA00006243"/>
    </source>
</evidence>
<dbReference type="CDD" id="cd06061">
    <property type="entry name" value="PurM-like1"/>
    <property type="match status" value="1"/>
</dbReference>
<dbReference type="InterPro" id="IPR036921">
    <property type="entry name" value="PurM-like_N_sf"/>
</dbReference>
<dbReference type="Gene3D" id="3.30.1330.10">
    <property type="entry name" value="PurM-like, N-terminal domain"/>
    <property type="match status" value="1"/>
</dbReference>
<dbReference type="SUPFAM" id="SSF55326">
    <property type="entry name" value="PurM N-terminal domain-like"/>
    <property type="match status" value="1"/>
</dbReference>
<comment type="similarity">
    <text evidence="1">Belongs to the HypE family.</text>
</comment>
<dbReference type="EMBL" id="FRAH01000011">
    <property type="protein sequence ID" value="SHJ98670.1"/>
    <property type="molecule type" value="Genomic_DNA"/>
</dbReference>
<keyword evidence="5" id="KW-1185">Reference proteome</keyword>
<dbReference type="PANTHER" id="PTHR30303">
    <property type="entry name" value="HYDROGENASE ISOENZYMES FORMATION PROTEIN HYPE"/>
    <property type="match status" value="1"/>
</dbReference>
<proteinExistence type="inferred from homology"/>
<dbReference type="RefSeq" id="WP_072849673.1">
    <property type="nucleotide sequence ID" value="NZ_FRAH01000011.1"/>
</dbReference>
<reference evidence="4 5" key="1">
    <citation type="submission" date="2016-11" db="EMBL/GenBank/DDBJ databases">
        <authorList>
            <person name="Jaros S."/>
            <person name="Januszkiewicz K."/>
            <person name="Wedrychowicz H."/>
        </authorList>
    </citation>
    <scope>NUCLEOTIDE SEQUENCE [LARGE SCALE GENOMIC DNA]</scope>
    <source>
        <strain evidence="4 5">DSM 14214</strain>
    </source>
</reference>
<evidence type="ECO:0000313" key="4">
    <source>
        <dbReference type="EMBL" id="SHJ98670.1"/>
    </source>
</evidence>
<feature type="domain" description="PurM-like C-terminal" evidence="3">
    <location>
        <begin position="155"/>
        <end position="308"/>
    </location>
</feature>
<dbReference type="OrthoDB" id="153904at2"/>
<dbReference type="Pfam" id="PF00586">
    <property type="entry name" value="AIRS"/>
    <property type="match status" value="1"/>
</dbReference>
<evidence type="ECO:0000259" key="2">
    <source>
        <dbReference type="Pfam" id="PF00586"/>
    </source>
</evidence>
<dbReference type="SUPFAM" id="SSF56042">
    <property type="entry name" value="PurM C-terminal domain-like"/>
    <property type="match status" value="1"/>
</dbReference>
<dbReference type="PIRSF" id="PIRSF005644">
    <property type="entry name" value="Hdrgns_mtr_HypE"/>
    <property type="match status" value="1"/>
</dbReference>
<dbReference type="GO" id="GO:0051604">
    <property type="term" value="P:protein maturation"/>
    <property type="evidence" value="ECO:0007669"/>
    <property type="project" value="TreeGrafter"/>
</dbReference>
<dbReference type="InterPro" id="IPR011854">
    <property type="entry name" value="HypE"/>
</dbReference>
<accession>A0A1M6NSN5</accession>
<feature type="domain" description="PurM-like N-terminal" evidence="2">
    <location>
        <begin position="37"/>
        <end position="142"/>
    </location>
</feature>
<dbReference type="Proteomes" id="UP000183975">
    <property type="component" value="Unassembled WGS sequence"/>
</dbReference>
<evidence type="ECO:0000313" key="5">
    <source>
        <dbReference type="Proteomes" id="UP000183975"/>
    </source>
</evidence>
<dbReference type="AlphaFoldDB" id="A0A1M6NSN5"/>
<dbReference type="PANTHER" id="PTHR30303:SF4">
    <property type="entry name" value="HYDROGENASE EXPRESSION_FORMATION PROTEIN HYPE"/>
    <property type="match status" value="1"/>
</dbReference>
<dbReference type="InterPro" id="IPR016188">
    <property type="entry name" value="PurM-like_N"/>
</dbReference>
<organism evidence="4 5">
    <name type="scientific">Anaerotignum lactatifermentans DSM 14214</name>
    <dbReference type="NCBI Taxonomy" id="1121323"/>
    <lineage>
        <taxon>Bacteria</taxon>
        <taxon>Bacillati</taxon>
        <taxon>Bacillota</taxon>
        <taxon>Clostridia</taxon>
        <taxon>Lachnospirales</taxon>
        <taxon>Anaerotignaceae</taxon>
        <taxon>Anaerotignum</taxon>
    </lineage>
</organism>
<name>A0A1M6NSN5_9FIRM</name>
<dbReference type="InterPro" id="IPR036676">
    <property type="entry name" value="PurM-like_C_sf"/>
</dbReference>
<dbReference type="Gene3D" id="3.90.650.10">
    <property type="entry name" value="PurM-like C-terminal domain"/>
    <property type="match status" value="1"/>
</dbReference>
<protein>
    <submittedName>
        <fullName evidence="4">Hydrogenase maturation factor</fullName>
    </submittedName>
</protein>